<keyword evidence="2" id="KW-1185">Reference proteome</keyword>
<sequence>MADPLTIAASVVGITVPALHGTKLLLDDLEKLKYAPKLYSSVHNSHIAEEIKKTISTKQAEVKCAIATADKQPIVLEYKMEDMDHL</sequence>
<gene>
    <name evidence="1" type="ORF">Z518_04635</name>
</gene>
<dbReference type="GeneID" id="25292706"/>
<dbReference type="HOGENOM" id="CLU_2499094_0_0_1"/>
<dbReference type="OrthoDB" id="4156989at2759"/>
<reference evidence="1 2" key="1">
    <citation type="submission" date="2015-01" db="EMBL/GenBank/DDBJ databases">
        <title>The Genome Sequence of Rhinocladiella mackenzie CBS 650.93.</title>
        <authorList>
            <consortium name="The Broad Institute Genomics Platform"/>
            <person name="Cuomo C."/>
            <person name="de Hoog S."/>
            <person name="Gorbushina A."/>
            <person name="Stielow B."/>
            <person name="Teixiera M."/>
            <person name="Abouelleil A."/>
            <person name="Chapman S.B."/>
            <person name="Priest M."/>
            <person name="Young S.K."/>
            <person name="Wortman J."/>
            <person name="Nusbaum C."/>
            <person name="Birren B."/>
        </authorList>
    </citation>
    <scope>NUCLEOTIDE SEQUENCE [LARGE SCALE GENOMIC DNA]</scope>
    <source>
        <strain evidence="1 2">CBS 650.93</strain>
    </source>
</reference>
<protein>
    <submittedName>
        <fullName evidence="1">Uncharacterized protein</fullName>
    </submittedName>
</protein>
<dbReference type="AlphaFoldDB" id="A0A0D2ILM9"/>
<name>A0A0D2ILM9_9EURO</name>
<evidence type="ECO:0000313" key="1">
    <source>
        <dbReference type="EMBL" id="KIX06659.1"/>
    </source>
</evidence>
<dbReference type="VEuPathDB" id="FungiDB:Z518_04635"/>
<organism evidence="1 2">
    <name type="scientific">Rhinocladiella mackenziei CBS 650.93</name>
    <dbReference type="NCBI Taxonomy" id="1442369"/>
    <lineage>
        <taxon>Eukaryota</taxon>
        <taxon>Fungi</taxon>
        <taxon>Dikarya</taxon>
        <taxon>Ascomycota</taxon>
        <taxon>Pezizomycotina</taxon>
        <taxon>Eurotiomycetes</taxon>
        <taxon>Chaetothyriomycetidae</taxon>
        <taxon>Chaetothyriales</taxon>
        <taxon>Herpotrichiellaceae</taxon>
        <taxon>Rhinocladiella</taxon>
    </lineage>
</organism>
<evidence type="ECO:0000313" key="2">
    <source>
        <dbReference type="Proteomes" id="UP000053617"/>
    </source>
</evidence>
<accession>A0A0D2ILM9</accession>
<dbReference type="RefSeq" id="XP_013273795.1">
    <property type="nucleotide sequence ID" value="XM_013418341.1"/>
</dbReference>
<proteinExistence type="predicted"/>
<dbReference type="Proteomes" id="UP000053617">
    <property type="component" value="Unassembled WGS sequence"/>
</dbReference>
<dbReference type="EMBL" id="KN847477">
    <property type="protein sequence ID" value="KIX06659.1"/>
    <property type="molecule type" value="Genomic_DNA"/>
</dbReference>